<dbReference type="EMBL" id="FTOQ01000004">
    <property type="protein sequence ID" value="SIS82110.1"/>
    <property type="molecule type" value="Genomic_DNA"/>
</dbReference>
<dbReference type="Proteomes" id="UP000186684">
    <property type="component" value="Unassembled WGS sequence"/>
</dbReference>
<dbReference type="InterPro" id="IPR000847">
    <property type="entry name" value="LysR_HTH_N"/>
</dbReference>
<dbReference type="SUPFAM" id="SSF46785">
    <property type="entry name" value="Winged helix' DNA-binding domain"/>
    <property type="match status" value="1"/>
</dbReference>
<evidence type="ECO:0000259" key="5">
    <source>
        <dbReference type="PROSITE" id="PS50931"/>
    </source>
</evidence>
<dbReference type="Pfam" id="PF03466">
    <property type="entry name" value="LysR_substrate"/>
    <property type="match status" value="1"/>
</dbReference>
<dbReference type="InterPro" id="IPR005119">
    <property type="entry name" value="LysR_subst-bd"/>
</dbReference>
<dbReference type="InterPro" id="IPR058163">
    <property type="entry name" value="LysR-type_TF_proteobact-type"/>
</dbReference>
<evidence type="ECO:0000256" key="1">
    <source>
        <dbReference type="ARBA" id="ARBA00009437"/>
    </source>
</evidence>
<keyword evidence="3" id="KW-0238">DNA-binding</keyword>
<evidence type="ECO:0000256" key="3">
    <source>
        <dbReference type="ARBA" id="ARBA00023125"/>
    </source>
</evidence>
<comment type="similarity">
    <text evidence="1">Belongs to the LysR transcriptional regulatory family.</text>
</comment>
<dbReference type="Gene3D" id="3.40.190.10">
    <property type="entry name" value="Periplasmic binding protein-like II"/>
    <property type="match status" value="2"/>
</dbReference>
<dbReference type="Pfam" id="PF00126">
    <property type="entry name" value="HTH_1"/>
    <property type="match status" value="1"/>
</dbReference>
<evidence type="ECO:0000256" key="4">
    <source>
        <dbReference type="ARBA" id="ARBA00023163"/>
    </source>
</evidence>
<dbReference type="PRINTS" id="PR00039">
    <property type="entry name" value="HTHLYSR"/>
</dbReference>
<dbReference type="InterPro" id="IPR036388">
    <property type="entry name" value="WH-like_DNA-bd_sf"/>
</dbReference>
<organism evidence="6 7">
    <name type="scientific">Roseivivax lentus</name>
    <dbReference type="NCBI Taxonomy" id="633194"/>
    <lineage>
        <taxon>Bacteria</taxon>
        <taxon>Pseudomonadati</taxon>
        <taxon>Pseudomonadota</taxon>
        <taxon>Alphaproteobacteria</taxon>
        <taxon>Rhodobacterales</taxon>
        <taxon>Roseobacteraceae</taxon>
        <taxon>Roseivivax</taxon>
    </lineage>
</organism>
<keyword evidence="2" id="KW-0805">Transcription regulation</keyword>
<dbReference type="InterPro" id="IPR036390">
    <property type="entry name" value="WH_DNA-bd_sf"/>
</dbReference>
<dbReference type="AlphaFoldDB" id="A0A1N7M7P9"/>
<dbReference type="GO" id="GO:0043565">
    <property type="term" value="F:sequence-specific DNA binding"/>
    <property type="evidence" value="ECO:0007669"/>
    <property type="project" value="TreeGrafter"/>
</dbReference>
<sequence length="294" mass="31491">MDWSAMPPLSALRAFAAYTETGSVAAAGRALNVSHAAISQQLRSLEAHLGLSLLDRSGRALSLTYEGHELSQALNEGFGTIARTIEALTGAEEDRPLHVTTSPSFAAIWLMPRLAHFSALHPDIDVMIAPTAALSQLQPGGIDVAIRYGEGGWPGLESEELVRSPIAVVAAPSLVGHGPLPELSELTRFPWIQELGTTEASEWLAKHGVRGGRIKGIVAPGNLMLDGARNGQGIAVSTRMAVAEDLESGRLRLLFEERPDAGYHLVTLPGVQRPALKAFIRWIRWEAKENAPGL</sequence>
<evidence type="ECO:0000256" key="2">
    <source>
        <dbReference type="ARBA" id="ARBA00023015"/>
    </source>
</evidence>
<evidence type="ECO:0000313" key="6">
    <source>
        <dbReference type="EMBL" id="SIS82110.1"/>
    </source>
</evidence>
<gene>
    <name evidence="6" type="ORF">SAMN05421759_10458</name>
</gene>
<evidence type="ECO:0000313" key="7">
    <source>
        <dbReference type="Proteomes" id="UP000186684"/>
    </source>
</evidence>
<name>A0A1N7M7P9_9RHOB</name>
<proteinExistence type="inferred from homology"/>
<keyword evidence="4" id="KW-0804">Transcription</keyword>
<dbReference type="RefSeq" id="WP_076447278.1">
    <property type="nucleotide sequence ID" value="NZ_FTOQ01000004.1"/>
</dbReference>
<dbReference type="STRING" id="633194.SAMN05421759_10458"/>
<dbReference type="GO" id="GO:0003700">
    <property type="term" value="F:DNA-binding transcription factor activity"/>
    <property type="evidence" value="ECO:0007669"/>
    <property type="project" value="InterPro"/>
</dbReference>
<dbReference type="Gene3D" id="1.10.10.10">
    <property type="entry name" value="Winged helix-like DNA-binding domain superfamily/Winged helix DNA-binding domain"/>
    <property type="match status" value="1"/>
</dbReference>
<dbReference type="GO" id="GO:0006351">
    <property type="term" value="P:DNA-templated transcription"/>
    <property type="evidence" value="ECO:0007669"/>
    <property type="project" value="TreeGrafter"/>
</dbReference>
<dbReference type="SUPFAM" id="SSF53850">
    <property type="entry name" value="Periplasmic binding protein-like II"/>
    <property type="match status" value="1"/>
</dbReference>
<dbReference type="OrthoDB" id="7328368at2"/>
<dbReference type="PANTHER" id="PTHR30537:SF74">
    <property type="entry name" value="HTH-TYPE TRANSCRIPTIONAL REGULATOR TRPI"/>
    <property type="match status" value="1"/>
</dbReference>
<keyword evidence="7" id="KW-1185">Reference proteome</keyword>
<reference evidence="7" key="1">
    <citation type="submission" date="2017-01" db="EMBL/GenBank/DDBJ databases">
        <authorList>
            <person name="Varghese N."/>
            <person name="Submissions S."/>
        </authorList>
    </citation>
    <scope>NUCLEOTIDE SEQUENCE [LARGE SCALE GENOMIC DNA]</scope>
    <source>
        <strain evidence="7">DSM 29430</strain>
    </source>
</reference>
<accession>A0A1N7M7P9</accession>
<dbReference type="PROSITE" id="PS50931">
    <property type="entry name" value="HTH_LYSR"/>
    <property type="match status" value="1"/>
</dbReference>
<dbReference type="PANTHER" id="PTHR30537">
    <property type="entry name" value="HTH-TYPE TRANSCRIPTIONAL REGULATOR"/>
    <property type="match status" value="1"/>
</dbReference>
<feature type="domain" description="HTH lysR-type" evidence="5">
    <location>
        <begin position="7"/>
        <end position="64"/>
    </location>
</feature>
<protein>
    <submittedName>
        <fullName evidence="6">LysR family transcriptional regulator, glycine cleavage system transcriptional activator</fullName>
    </submittedName>
</protein>